<reference evidence="1 2" key="1">
    <citation type="submission" date="2024-04" db="EMBL/GenBank/DDBJ databases">
        <authorList>
            <person name="Fracassetti M."/>
        </authorList>
    </citation>
    <scope>NUCLEOTIDE SEQUENCE [LARGE SCALE GENOMIC DNA]</scope>
</reference>
<keyword evidence="2" id="KW-1185">Reference proteome</keyword>
<evidence type="ECO:0000313" key="1">
    <source>
        <dbReference type="EMBL" id="CAL1405178.1"/>
    </source>
</evidence>
<organism evidence="1 2">
    <name type="scientific">Linum trigynum</name>
    <dbReference type="NCBI Taxonomy" id="586398"/>
    <lineage>
        <taxon>Eukaryota</taxon>
        <taxon>Viridiplantae</taxon>
        <taxon>Streptophyta</taxon>
        <taxon>Embryophyta</taxon>
        <taxon>Tracheophyta</taxon>
        <taxon>Spermatophyta</taxon>
        <taxon>Magnoliopsida</taxon>
        <taxon>eudicotyledons</taxon>
        <taxon>Gunneridae</taxon>
        <taxon>Pentapetalae</taxon>
        <taxon>rosids</taxon>
        <taxon>fabids</taxon>
        <taxon>Malpighiales</taxon>
        <taxon>Linaceae</taxon>
        <taxon>Linum</taxon>
    </lineage>
</organism>
<evidence type="ECO:0000313" key="2">
    <source>
        <dbReference type="Proteomes" id="UP001497516"/>
    </source>
</evidence>
<gene>
    <name evidence="1" type="ORF">LTRI10_LOCUS44981</name>
</gene>
<dbReference type="EMBL" id="OZ034821">
    <property type="protein sequence ID" value="CAL1405178.1"/>
    <property type="molecule type" value="Genomic_DNA"/>
</dbReference>
<dbReference type="Proteomes" id="UP001497516">
    <property type="component" value="Chromosome 8"/>
</dbReference>
<name>A0AAV2G5N0_9ROSI</name>
<accession>A0AAV2G5N0</accession>
<proteinExistence type="predicted"/>
<dbReference type="AlphaFoldDB" id="A0AAV2G5N0"/>
<sequence>MSNTPSPHNHTRLVLELRTGIIDFDDAIIGDSVKEAEKRDFMGAEAGQFVVGANVFDENRSAGERR</sequence>
<protein>
    <submittedName>
        <fullName evidence="1">Uncharacterized protein</fullName>
    </submittedName>
</protein>